<proteinExistence type="predicted"/>
<dbReference type="Proteomes" id="UP001596442">
    <property type="component" value="Unassembled WGS sequence"/>
</dbReference>
<organism evidence="1 2">
    <name type="scientific">Halorubrum tibetense</name>
    <dbReference type="NCBI Taxonomy" id="175631"/>
    <lineage>
        <taxon>Archaea</taxon>
        <taxon>Methanobacteriati</taxon>
        <taxon>Methanobacteriota</taxon>
        <taxon>Stenosarchaea group</taxon>
        <taxon>Halobacteria</taxon>
        <taxon>Halobacteriales</taxon>
        <taxon>Haloferacaceae</taxon>
        <taxon>Halorubrum</taxon>
    </lineage>
</organism>
<dbReference type="AlphaFoldDB" id="A0ABD5SF33"/>
<name>A0ABD5SF33_9EURY</name>
<dbReference type="PANTHER" id="PTHR47017:SF1">
    <property type="entry name" value="ACYL-COA"/>
    <property type="match status" value="1"/>
</dbReference>
<dbReference type="InterPro" id="IPR007434">
    <property type="entry name" value="FemAB-like"/>
</dbReference>
<gene>
    <name evidence="1" type="ORF">ACFQEU_17875</name>
</gene>
<comment type="caution">
    <text evidence="1">The sequence shown here is derived from an EMBL/GenBank/DDBJ whole genome shotgun (WGS) entry which is preliminary data.</text>
</comment>
<keyword evidence="2" id="KW-1185">Reference proteome</keyword>
<dbReference type="RefSeq" id="WP_379784341.1">
    <property type="nucleotide sequence ID" value="NZ_JBHSWW010000709.1"/>
</dbReference>
<protein>
    <submittedName>
        <fullName evidence="1">Peptidogalycan biosysnthesis protein</fullName>
    </submittedName>
</protein>
<feature type="non-terminal residue" evidence="1">
    <location>
        <position position="91"/>
    </location>
</feature>
<dbReference type="PANTHER" id="PTHR47017">
    <property type="entry name" value="ACYL-COA"/>
    <property type="match status" value="1"/>
</dbReference>
<dbReference type="Pfam" id="PF04339">
    <property type="entry name" value="FemAB_like"/>
    <property type="match status" value="1"/>
</dbReference>
<evidence type="ECO:0000313" key="1">
    <source>
        <dbReference type="EMBL" id="MFC6755321.1"/>
    </source>
</evidence>
<accession>A0ABD5SF33</accession>
<dbReference type="EMBL" id="JBHSWW010000709">
    <property type="protein sequence ID" value="MFC6755321.1"/>
    <property type="molecule type" value="Genomic_DNA"/>
</dbReference>
<evidence type="ECO:0000313" key="2">
    <source>
        <dbReference type="Proteomes" id="UP001596442"/>
    </source>
</evidence>
<sequence>MLNIELVDSIEAIGASTWQGLLQSRYPFGQFGFLQALEQTGCVGSASGWLPQHLVVRNPSQQIIACAPLYLKQHSWGEYIFDWAWAEAFQR</sequence>
<reference evidence="1 2" key="1">
    <citation type="journal article" date="2019" name="Int. J. Syst. Evol. Microbiol.">
        <title>The Global Catalogue of Microorganisms (GCM) 10K type strain sequencing project: providing services to taxonomists for standard genome sequencing and annotation.</title>
        <authorList>
            <consortium name="The Broad Institute Genomics Platform"/>
            <consortium name="The Broad Institute Genome Sequencing Center for Infectious Disease"/>
            <person name="Wu L."/>
            <person name="Ma J."/>
        </authorList>
    </citation>
    <scope>NUCLEOTIDE SEQUENCE [LARGE SCALE GENOMIC DNA]</scope>
    <source>
        <strain evidence="1 2">CGMCC 1.3239</strain>
    </source>
</reference>